<dbReference type="Pfam" id="PF01966">
    <property type="entry name" value="HD"/>
    <property type="match status" value="1"/>
</dbReference>
<dbReference type="PANTHER" id="PTHR47545">
    <property type="entry name" value="MULTIFUNCTIONAL CCA PROTEIN"/>
    <property type="match status" value="1"/>
</dbReference>
<dbReference type="InterPro" id="IPR003607">
    <property type="entry name" value="HD/PDEase_dom"/>
</dbReference>
<comment type="caution">
    <text evidence="3">The sequence shown here is derived from an EMBL/GenBank/DDBJ whole genome shotgun (WGS) entry which is preliminary data.</text>
</comment>
<feature type="domain" description="HD" evidence="2">
    <location>
        <begin position="84"/>
        <end position="158"/>
    </location>
</feature>
<name>A0A8H9K7E0_VIBVL</name>
<proteinExistence type="predicted"/>
<dbReference type="Proteomes" id="UP000863257">
    <property type="component" value="Unassembled WGS sequence"/>
</dbReference>
<dbReference type="CDD" id="cd00077">
    <property type="entry name" value="HDc"/>
    <property type="match status" value="1"/>
</dbReference>
<dbReference type="GO" id="GO:0000166">
    <property type="term" value="F:nucleotide binding"/>
    <property type="evidence" value="ECO:0007669"/>
    <property type="project" value="UniProtKB-KW"/>
</dbReference>
<dbReference type="SUPFAM" id="SSF109604">
    <property type="entry name" value="HD-domain/PDEase-like"/>
    <property type="match status" value="1"/>
</dbReference>
<dbReference type="InterPro" id="IPR006674">
    <property type="entry name" value="HD_domain"/>
</dbReference>
<sequence>MQSSLISVASQKKKWTQSMLNLKSRLKVVDFIRAYGESMPLLHSLADTEQEPDWHREGNVHVHTDMVLKEAYDIIDCGEHNLNESEIRVLIFSALLHDYAKPVTTKTVVIEDVERIGAPYHEKVGASLLCHCKRPEELDAEEWHQVLQIIAHHQKPKKLVKKEMGMGAYLEVFMQVKNAKLLYLLELADMRGRICEDQEMQILYQDMYYENHMAFFGTHLLEEYLEDEKEQILLVQSDFDSDRFFLDLALADVRSGEIHSVTGAMRKTYAMTRPHQCVVMCGIAGAGKSTYIKNRYLDHGFFVISLDEIRSTIKSRCNQSNNDEVVRIATERLRECLRRGEDVVWDATGYRSDFRTKVLNLAKQYGAHTQITALIVDKDELHSRNKKREHKVPSSVIDEQLRKFEFPDLSEADSISWMYEGKRVY</sequence>
<gene>
    <name evidence="3" type="ORF">I7730_01650</name>
</gene>
<reference evidence="3" key="1">
    <citation type="journal article" date="2018" name="Genome Biol.">
        <title>SKESA: strategic k-mer extension for scrupulous assemblies.</title>
        <authorList>
            <person name="Souvorov A."/>
            <person name="Agarwala R."/>
            <person name="Lipman D.J."/>
        </authorList>
    </citation>
    <scope>NUCLEOTIDE SEQUENCE</scope>
    <source>
        <strain evidence="3">BCW_3452</strain>
    </source>
</reference>
<dbReference type="PANTHER" id="PTHR47545:SF1">
    <property type="entry name" value="MULTIFUNCTIONAL CCA PROTEIN"/>
    <property type="match status" value="1"/>
</dbReference>
<dbReference type="Gene3D" id="1.10.3210.10">
    <property type="entry name" value="Hypothetical protein af1432"/>
    <property type="match status" value="1"/>
</dbReference>
<protein>
    <submittedName>
        <fullName evidence="3">HD domain-containing protein</fullName>
    </submittedName>
</protein>
<dbReference type="SUPFAM" id="SSF52540">
    <property type="entry name" value="P-loop containing nucleoside triphosphate hydrolases"/>
    <property type="match status" value="1"/>
</dbReference>
<keyword evidence="1" id="KW-0547">Nucleotide-binding</keyword>
<evidence type="ECO:0000256" key="1">
    <source>
        <dbReference type="ARBA" id="ARBA00022741"/>
    </source>
</evidence>
<evidence type="ECO:0000259" key="2">
    <source>
        <dbReference type="Pfam" id="PF01966"/>
    </source>
</evidence>
<dbReference type="InterPro" id="IPR050124">
    <property type="entry name" value="tRNA_CCA-adding_enzyme"/>
</dbReference>
<dbReference type="EMBL" id="DACRBY010000001">
    <property type="protein sequence ID" value="HAS8538502.1"/>
    <property type="molecule type" value="Genomic_DNA"/>
</dbReference>
<reference evidence="3" key="2">
    <citation type="submission" date="2019-01" db="EMBL/GenBank/DDBJ databases">
        <authorList>
            <consortium name="NCBI Pathogen Detection Project"/>
        </authorList>
    </citation>
    <scope>NUCLEOTIDE SEQUENCE</scope>
    <source>
        <strain evidence="3">BCW_3452</strain>
    </source>
</reference>
<dbReference type="Gene3D" id="3.40.50.300">
    <property type="entry name" value="P-loop containing nucleotide triphosphate hydrolases"/>
    <property type="match status" value="1"/>
</dbReference>
<evidence type="ECO:0000313" key="3">
    <source>
        <dbReference type="EMBL" id="HAS8538502.1"/>
    </source>
</evidence>
<accession>A0A8H9K7E0</accession>
<dbReference type="InterPro" id="IPR027417">
    <property type="entry name" value="P-loop_NTPase"/>
</dbReference>
<dbReference type="Pfam" id="PF13671">
    <property type="entry name" value="AAA_33"/>
    <property type="match status" value="1"/>
</dbReference>
<dbReference type="AlphaFoldDB" id="A0A8H9K7E0"/>
<organism evidence="3">
    <name type="scientific">Vibrio vulnificus</name>
    <dbReference type="NCBI Taxonomy" id="672"/>
    <lineage>
        <taxon>Bacteria</taxon>
        <taxon>Pseudomonadati</taxon>
        <taxon>Pseudomonadota</taxon>
        <taxon>Gammaproteobacteria</taxon>
        <taxon>Vibrionales</taxon>
        <taxon>Vibrionaceae</taxon>
        <taxon>Vibrio</taxon>
    </lineage>
</organism>